<keyword evidence="4" id="KW-0547">Nucleotide-binding</keyword>
<dbReference type="Gene3D" id="1.10.8.430">
    <property type="entry name" value="Helical domain of apoptotic protease-activating factors"/>
    <property type="match status" value="2"/>
</dbReference>
<dbReference type="OrthoDB" id="2016095at2759"/>
<dbReference type="Pfam" id="PF00931">
    <property type="entry name" value="NB-ARC"/>
    <property type="match status" value="2"/>
</dbReference>
<keyword evidence="9" id="KW-1185">Reference proteome</keyword>
<dbReference type="Proteomes" id="UP000238479">
    <property type="component" value="Chromosome 1"/>
</dbReference>
<dbReference type="Gramene" id="PRQ55606">
    <property type="protein sequence ID" value="PRQ55606"/>
    <property type="gene ID" value="RchiOBHm_Chr1g0326431"/>
</dbReference>
<keyword evidence="5" id="KW-0611">Plant defense</keyword>
<organism evidence="8 9">
    <name type="scientific">Rosa chinensis</name>
    <name type="common">China rose</name>
    <dbReference type="NCBI Taxonomy" id="74649"/>
    <lineage>
        <taxon>Eukaryota</taxon>
        <taxon>Viridiplantae</taxon>
        <taxon>Streptophyta</taxon>
        <taxon>Embryophyta</taxon>
        <taxon>Tracheophyta</taxon>
        <taxon>Spermatophyta</taxon>
        <taxon>Magnoliopsida</taxon>
        <taxon>eudicotyledons</taxon>
        <taxon>Gunneridae</taxon>
        <taxon>Pentapetalae</taxon>
        <taxon>rosids</taxon>
        <taxon>fabids</taxon>
        <taxon>Rosales</taxon>
        <taxon>Rosaceae</taxon>
        <taxon>Rosoideae</taxon>
        <taxon>Rosoideae incertae sedis</taxon>
        <taxon>Rosa</taxon>
    </lineage>
</organism>
<dbReference type="SUPFAM" id="SSF52058">
    <property type="entry name" value="L domain-like"/>
    <property type="match status" value="1"/>
</dbReference>
<keyword evidence="2" id="KW-0433">Leucine-rich repeat</keyword>
<proteinExistence type="inferred from homology"/>
<gene>
    <name evidence="8" type="ORF">RchiOBHm_Chr1g0326431</name>
</gene>
<evidence type="ECO:0000256" key="5">
    <source>
        <dbReference type="ARBA" id="ARBA00022821"/>
    </source>
</evidence>
<feature type="domain" description="RPW8" evidence="7">
    <location>
        <begin position="1"/>
        <end position="150"/>
    </location>
</feature>
<dbReference type="Gene3D" id="3.40.50.300">
    <property type="entry name" value="P-loop containing nucleotide triphosphate hydrolases"/>
    <property type="match status" value="2"/>
</dbReference>
<evidence type="ECO:0000256" key="2">
    <source>
        <dbReference type="ARBA" id="ARBA00022614"/>
    </source>
</evidence>
<dbReference type="SUPFAM" id="SSF52540">
    <property type="entry name" value="P-loop containing nucleoside triphosphate hydrolases"/>
    <property type="match status" value="2"/>
</dbReference>
<evidence type="ECO:0000313" key="9">
    <source>
        <dbReference type="Proteomes" id="UP000238479"/>
    </source>
</evidence>
<dbReference type="PROSITE" id="PS51153">
    <property type="entry name" value="RPW8"/>
    <property type="match status" value="1"/>
</dbReference>
<keyword evidence="6" id="KW-0067">ATP-binding</keyword>
<dbReference type="InterPro" id="IPR002182">
    <property type="entry name" value="NB-ARC"/>
</dbReference>
<evidence type="ECO:0000256" key="4">
    <source>
        <dbReference type="ARBA" id="ARBA00022741"/>
    </source>
</evidence>
<dbReference type="InterPro" id="IPR008808">
    <property type="entry name" value="Powdery_mildew-R_dom"/>
</dbReference>
<dbReference type="Gene3D" id="1.10.10.10">
    <property type="entry name" value="Winged helix-like DNA-binding domain superfamily/Winged helix DNA-binding domain"/>
    <property type="match status" value="2"/>
</dbReference>
<dbReference type="Pfam" id="PF05659">
    <property type="entry name" value="RPW8"/>
    <property type="match status" value="1"/>
</dbReference>
<dbReference type="OMA" id="QMGSENI"/>
<comment type="similarity">
    <text evidence="1">Belongs to the disease resistance NB-LRR family.</text>
</comment>
<dbReference type="GO" id="GO:0005524">
    <property type="term" value="F:ATP binding"/>
    <property type="evidence" value="ECO:0007669"/>
    <property type="project" value="UniProtKB-KW"/>
</dbReference>
<name>A0A2P6SAA9_ROSCH</name>
<dbReference type="InterPro" id="IPR027417">
    <property type="entry name" value="P-loop_NTPase"/>
</dbReference>
<reference evidence="8 9" key="1">
    <citation type="journal article" date="2018" name="Nat. Genet.">
        <title>The Rosa genome provides new insights in the design of modern roses.</title>
        <authorList>
            <person name="Bendahmane M."/>
        </authorList>
    </citation>
    <scope>NUCLEOTIDE SEQUENCE [LARGE SCALE GENOMIC DNA]</scope>
    <source>
        <strain evidence="9">cv. Old Blush</strain>
    </source>
</reference>
<evidence type="ECO:0000256" key="6">
    <source>
        <dbReference type="ARBA" id="ARBA00022840"/>
    </source>
</evidence>
<dbReference type="EMBL" id="PDCK01000039">
    <property type="protein sequence ID" value="PRQ55606.1"/>
    <property type="molecule type" value="Genomic_DNA"/>
</dbReference>
<protein>
    <submittedName>
        <fullName evidence="8">Putative powdery mildew resistance protein, RPW8</fullName>
    </submittedName>
</protein>
<dbReference type="PRINTS" id="PR00364">
    <property type="entry name" value="DISEASERSIST"/>
</dbReference>
<accession>A0A2P6SAA9</accession>
<dbReference type="Gene3D" id="3.80.10.10">
    <property type="entry name" value="Ribonuclease Inhibitor"/>
    <property type="match status" value="2"/>
</dbReference>
<evidence type="ECO:0000259" key="7">
    <source>
        <dbReference type="PROSITE" id="PS51153"/>
    </source>
</evidence>
<dbReference type="PANTHER" id="PTHR36766">
    <property type="entry name" value="PLANT BROAD-SPECTRUM MILDEW RESISTANCE PROTEIN RPW8"/>
    <property type="match status" value="1"/>
</dbReference>
<dbReference type="InterPro" id="IPR036388">
    <property type="entry name" value="WH-like_DNA-bd_sf"/>
</dbReference>
<sequence>MADLVAGGAIGVPFIVLYEVIKEAMVKSTMFKPLLVELYSIMNHLEPLVEEVGKYGRELNRRENELKDFKTQMEKGIELIHKCSNPNRLQIYKKYRYSKELLELKNFLQNLLSILSVQQARDVKEKYLVAMKDEMNIMKDSLDELRNIEVKHQTDFEVPELPALTVGFDLPLRELKKKLLKNDKVSMLVLTAPGGCGKTTLATMFCQDEQVKDIFKDNIFFFTVSKMLNFNLIVQRLQQRNATEVPTFQDEATALKWLHKFLEEGQTPMLLVLDDVWPESRSLLEKFDEVKVPNFKILVTSRSHFPGYGSLHRLNYLLDEEDAMNLFRHSASLGDESSNVRWNSLAAKIVKHCKGHPLAIKVVGRSLRGKSFEFWLKSAEQLSQGDSEIEVLLVLHRSLDALDENEALIKECFVDLGSFPEDQKIPVAALIDMWAELYEELDKDFLALEILQKLATRSLADLVVSRNENAEDDGYYSEHFVTQHDLLRELAIYQTKLDPNRKRLDDGYYSEHFVTQHDLLRELAIYQTKLDPNRKRLFIGSSRDNLPKSLTEQKHRPIKPRLVSISSDGMFSTIWHNIELAEVEVLVLNFNRENYALPEFVEKMENLKVLIVRNHGSLPAELSNFHLLDSLPNLKRIRLENVSIPSITKHPIQLKSLKKISLFMCSIGQAFSNCSFQISDAFPYLEEMNIDYSKDLLELPDELCNLIWLKKLSITNCHKLSVLPYEIGGLINLEVLRLRACTNLEILPRSIKHLKKLNVLDIANCVSIVELSEDIGELSSLRKINMRQCSRLQELPLSVWDLKQLEKVICDEDVRGLWEPFLPRLPNVRVVIMKEKFTLDWLQNPTVPVRPAVPERPTIPERQAVPERPPVLEGPPVPVGLDLPLKDLKKFFLKEGKSRLVLIANGGLGKTTLARKFFEDQDVKGIFKKNMFFVVASSKPSLEAIVRELYRQKQEQAVPKKIRDYKVAVQLLEDLLEEAGEDPLLLVLDDVWSPKLLDLFNNFKMPNYKFLVTSRSQFENFGETYPLEPLNREHTMVLFRDLAHLGEKISLLEEVQEKIWKICKGYPLIIKVFATSICKQPMENWQKFVMKMSGASVLDSETEVLICLQRSLDPLDKITRQCFMDLGSFPEDEKISAAALIDMWSELYPELIEDTCIENLYKLRSRSLVDLQVTGKERIQRDGYYTEHFVIQHDVLRQLAIFEARLEPIEQRQRLNITDTSSNLPIGQEKEEEPNSTLQPIKTRLLSISSDGVFSTKWNTVQLPEIEVLLLNIKSSRNYALPQFLERTSRLKVLIVTKYGRDSAELSNFQLLGLLPNLKRIRLETILTPSITKNLTQLKSLEKITLSWCDDIDKAFSSSSIQIPHAFPKLVELNIDNCNDLVKLPAELCDLVSLKKLSVTECYNLVTIPEAIGKLVKLELLRLRRCTELQQLPESLHSLPELNFLDIADCVSMKKLPQNIGALSSLEKLDMRKCSGLEKLPSSVINLRKLREVICDEEKKKLWGRYLDFMENLRKVGPVEF</sequence>
<comment type="caution">
    <text evidence="8">The sequence shown here is derived from an EMBL/GenBank/DDBJ whole genome shotgun (WGS) entry which is preliminary data.</text>
</comment>
<dbReference type="InterPro" id="IPR042197">
    <property type="entry name" value="Apaf_helical"/>
</dbReference>
<evidence type="ECO:0000256" key="3">
    <source>
        <dbReference type="ARBA" id="ARBA00022737"/>
    </source>
</evidence>
<dbReference type="InterPro" id="IPR032675">
    <property type="entry name" value="LRR_dom_sf"/>
</dbReference>
<dbReference type="GO" id="GO:0006952">
    <property type="term" value="P:defense response"/>
    <property type="evidence" value="ECO:0007669"/>
    <property type="project" value="UniProtKB-KW"/>
</dbReference>
<dbReference type="SUPFAM" id="SSF52047">
    <property type="entry name" value="RNI-like"/>
    <property type="match status" value="1"/>
</dbReference>
<evidence type="ECO:0000256" key="1">
    <source>
        <dbReference type="ARBA" id="ARBA00008894"/>
    </source>
</evidence>
<dbReference type="GO" id="GO:0043531">
    <property type="term" value="F:ADP binding"/>
    <property type="evidence" value="ECO:0007669"/>
    <property type="project" value="InterPro"/>
</dbReference>
<dbReference type="PANTHER" id="PTHR36766:SF3">
    <property type="entry name" value="RPW8 DOMAIN-CONTAINING PROTEIN"/>
    <property type="match status" value="1"/>
</dbReference>
<keyword evidence="3" id="KW-0677">Repeat</keyword>
<evidence type="ECO:0000313" key="8">
    <source>
        <dbReference type="EMBL" id="PRQ55606.1"/>
    </source>
</evidence>
<dbReference type="FunFam" id="3.80.10.10:FF:001428">
    <property type="entry name" value="Probable disease resistance protein At5g04720"/>
    <property type="match status" value="2"/>
</dbReference>